<dbReference type="Gene3D" id="3.90.226.10">
    <property type="entry name" value="2-enoyl-CoA Hydratase, Chain A, domain 1"/>
    <property type="match status" value="1"/>
</dbReference>
<dbReference type="RefSeq" id="WP_137276103.1">
    <property type="nucleotide sequence ID" value="NZ_QKNX01000002.1"/>
</dbReference>
<evidence type="ECO:0000256" key="2">
    <source>
        <dbReference type="RuleBase" id="RU003707"/>
    </source>
</evidence>
<dbReference type="Proteomes" id="UP000308037">
    <property type="component" value="Unassembled WGS sequence"/>
</dbReference>
<dbReference type="GO" id="GO:0006635">
    <property type="term" value="P:fatty acid beta-oxidation"/>
    <property type="evidence" value="ECO:0007669"/>
    <property type="project" value="TreeGrafter"/>
</dbReference>
<name>A0A4U5JES9_9EURY</name>
<dbReference type="InterPro" id="IPR018376">
    <property type="entry name" value="Enoyl-CoA_hyd/isom_CS"/>
</dbReference>
<evidence type="ECO:0000313" key="3">
    <source>
        <dbReference type="EMBL" id="TKR26187.1"/>
    </source>
</evidence>
<dbReference type="EMBL" id="QKNX01000002">
    <property type="protein sequence ID" value="TKR26187.1"/>
    <property type="molecule type" value="Genomic_DNA"/>
</dbReference>
<evidence type="ECO:0000256" key="1">
    <source>
        <dbReference type="ARBA" id="ARBA00005254"/>
    </source>
</evidence>
<dbReference type="PANTHER" id="PTHR11941:SF54">
    <property type="entry name" value="ENOYL-COA HYDRATASE, MITOCHONDRIAL"/>
    <property type="match status" value="1"/>
</dbReference>
<comment type="similarity">
    <text evidence="1 2">Belongs to the enoyl-CoA hydratase/isomerase family.</text>
</comment>
<dbReference type="AlphaFoldDB" id="A0A4U5JES9"/>
<keyword evidence="3" id="KW-0413">Isomerase</keyword>
<dbReference type="InterPro" id="IPR029045">
    <property type="entry name" value="ClpP/crotonase-like_dom_sf"/>
</dbReference>
<dbReference type="PANTHER" id="PTHR11941">
    <property type="entry name" value="ENOYL-COA HYDRATASE-RELATED"/>
    <property type="match status" value="1"/>
</dbReference>
<evidence type="ECO:0000313" key="4">
    <source>
        <dbReference type="Proteomes" id="UP000308037"/>
    </source>
</evidence>
<reference evidence="3 4" key="1">
    <citation type="submission" date="2019-04" db="EMBL/GenBank/DDBJ databases">
        <title>Natronomonas sp. F20-122 a newhaloarchaeon isolated from a saline saltern of Isla Bacuta, Huelva, Spain.</title>
        <authorList>
            <person name="Duran-Viseras A."/>
            <person name="Sanchez-Porro C."/>
            <person name="Ventosa A."/>
        </authorList>
    </citation>
    <scope>NUCLEOTIDE SEQUENCE [LARGE SCALE GENOMIC DNA]</scope>
    <source>
        <strain evidence="3 4">F20-122</strain>
    </source>
</reference>
<proteinExistence type="inferred from homology"/>
<comment type="caution">
    <text evidence="3">The sequence shown here is derived from an EMBL/GenBank/DDBJ whole genome shotgun (WGS) entry which is preliminary data.</text>
</comment>
<dbReference type="OrthoDB" id="27846at2157"/>
<protein>
    <submittedName>
        <fullName evidence="3">Enoyl-CoA hydratase/isomerase family protein</fullName>
    </submittedName>
</protein>
<dbReference type="GO" id="GO:0016853">
    <property type="term" value="F:isomerase activity"/>
    <property type="evidence" value="ECO:0007669"/>
    <property type="project" value="UniProtKB-KW"/>
</dbReference>
<sequence>MGFELIETSVENGQYHVDLANPDKPNPINDQLQAELGEIIDEIEADEDAKVLTIASAGKHFAVGADIARMNEWFQEGEWDELITFFGAGQELMSRIAELDVVTIAGINGYALGGGLELGLACDIRIAGESATVGFPEVDLGMIPGWGGTQRLPRVAGESTAKELLVTGRHVDADEAFDLGIIDRVVADDGIGDELAEYRETLAEKPDHILPYLLDAVETGAESPMETGLSYELFCNTFASFDEETSELIAEFADR</sequence>
<dbReference type="CDD" id="cd06558">
    <property type="entry name" value="crotonase-like"/>
    <property type="match status" value="1"/>
</dbReference>
<dbReference type="SUPFAM" id="SSF52096">
    <property type="entry name" value="ClpP/crotonase"/>
    <property type="match status" value="1"/>
</dbReference>
<organism evidence="3 4">
    <name type="scientific">Natronomonas salsuginis</name>
    <dbReference type="NCBI Taxonomy" id="2217661"/>
    <lineage>
        <taxon>Archaea</taxon>
        <taxon>Methanobacteriati</taxon>
        <taxon>Methanobacteriota</taxon>
        <taxon>Stenosarchaea group</taxon>
        <taxon>Halobacteria</taxon>
        <taxon>Halobacteriales</taxon>
        <taxon>Natronomonadaceae</taxon>
        <taxon>Natronomonas</taxon>
    </lineage>
</organism>
<accession>A0A4U5JES9</accession>
<gene>
    <name evidence="3" type="ORF">DM868_06750</name>
</gene>
<dbReference type="PROSITE" id="PS00166">
    <property type="entry name" value="ENOYL_COA_HYDRATASE"/>
    <property type="match status" value="1"/>
</dbReference>
<dbReference type="Pfam" id="PF00378">
    <property type="entry name" value="ECH_1"/>
    <property type="match status" value="1"/>
</dbReference>
<dbReference type="InterPro" id="IPR001753">
    <property type="entry name" value="Enoyl-CoA_hydra/iso"/>
</dbReference>
<keyword evidence="4" id="KW-1185">Reference proteome</keyword>